<dbReference type="AlphaFoldDB" id="A0A927L8B4"/>
<accession>A0A927L8B4</accession>
<keyword evidence="1" id="KW-1133">Transmembrane helix</keyword>
<feature type="transmembrane region" description="Helical" evidence="1">
    <location>
        <begin position="121"/>
        <end position="138"/>
    </location>
</feature>
<keyword evidence="1" id="KW-0812">Transmembrane</keyword>
<evidence type="ECO:0000313" key="2">
    <source>
        <dbReference type="EMBL" id="MBD9727345.1"/>
    </source>
</evidence>
<comment type="caution">
    <text evidence="2">The sequence shown here is derived from an EMBL/GenBank/DDBJ whole genome shotgun (WGS) entry which is preliminary data.</text>
</comment>
<reference evidence="2" key="1">
    <citation type="submission" date="2020-09" db="EMBL/GenBank/DDBJ databases">
        <title>Streptomyces canutascabiei sp. nov., which causes potato common scab and is distributed across the world.</title>
        <authorList>
            <person name="Nguyen H.P."/>
            <person name="Weisberg A.J."/>
            <person name="Chang J.H."/>
            <person name="Clarke C.R."/>
        </authorList>
    </citation>
    <scope>NUCLEOTIDE SEQUENCE</scope>
    <source>
        <strain evidence="2">ID-01-6.2a</strain>
    </source>
</reference>
<sequence length="191" mass="20296">METLVLRNLRRAMAGLVVTLLVYAGLFAASAREEESLVEAGWTSSAADRLRPYGTAAAERGTAFVHEVAQALNWILALAPLPLAVLSLLWLARRNQRVPGVRADWYVLMAPAVVATTSKTWPRATVLLIAVLAAVTGASTGRDLWLAALSAVVVPVLAWYVAGHLPYEKGKHARGAADAQPAAPTPLREAG</sequence>
<evidence type="ECO:0000256" key="1">
    <source>
        <dbReference type="SAM" id="Phobius"/>
    </source>
</evidence>
<feature type="transmembrane region" description="Helical" evidence="1">
    <location>
        <begin position="71"/>
        <end position="92"/>
    </location>
</feature>
<dbReference type="EMBL" id="JACYXT010000015">
    <property type="protein sequence ID" value="MBD9727345.1"/>
    <property type="molecule type" value="Genomic_DNA"/>
</dbReference>
<feature type="transmembrane region" description="Helical" evidence="1">
    <location>
        <begin position="144"/>
        <end position="162"/>
    </location>
</feature>
<protein>
    <submittedName>
        <fullName evidence="2">Uncharacterized protein</fullName>
    </submittedName>
</protein>
<dbReference type="Proteomes" id="UP000661025">
    <property type="component" value="Unassembled WGS sequence"/>
</dbReference>
<evidence type="ECO:0000313" key="3">
    <source>
        <dbReference type="Proteomes" id="UP000661025"/>
    </source>
</evidence>
<gene>
    <name evidence="2" type="ORF">IHE70_29900</name>
</gene>
<feature type="transmembrane region" description="Helical" evidence="1">
    <location>
        <begin position="12"/>
        <end position="31"/>
    </location>
</feature>
<dbReference type="RefSeq" id="WP_192363826.1">
    <property type="nucleotide sequence ID" value="NZ_CP119182.1"/>
</dbReference>
<name>A0A927L8B4_9ACTN</name>
<organism evidence="2 3">
    <name type="scientific">Streptomyces caniscabiei</name>
    <dbReference type="NCBI Taxonomy" id="2746961"/>
    <lineage>
        <taxon>Bacteria</taxon>
        <taxon>Bacillati</taxon>
        <taxon>Actinomycetota</taxon>
        <taxon>Actinomycetes</taxon>
        <taxon>Kitasatosporales</taxon>
        <taxon>Streptomycetaceae</taxon>
        <taxon>Streptomyces</taxon>
    </lineage>
</organism>
<dbReference type="GeneID" id="79935616"/>
<keyword evidence="1" id="KW-0472">Membrane</keyword>
<proteinExistence type="predicted"/>